<evidence type="ECO:0000256" key="1">
    <source>
        <dbReference type="ARBA" id="ARBA00004141"/>
    </source>
</evidence>
<feature type="domain" description="G-protein coupled receptors family 1 profile" evidence="10">
    <location>
        <begin position="36"/>
        <end position="420"/>
    </location>
</feature>
<feature type="transmembrane region" description="Helical" evidence="9">
    <location>
        <begin position="56"/>
        <end position="76"/>
    </location>
</feature>
<dbReference type="PANTHER" id="PTHR45695">
    <property type="entry name" value="LEUCOKININ RECEPTOR-RELATED"/>
    <property type="match status" value="1"/>
</dbReference>
<evidence type="ECO:0000256" key="4">
    <source>
        <dbReference type="ARBA" id="ARBA00023040"/>
    </source>
</evidence>
<dbReference type="InterPro" id="IPR017452">
    <property type="entry name" value="GPCR_Rhodpsn_7TM"/>
</dbReference>
<name>A0ABQ9FVT0_TEGGR</name>
<organism evidence="11 12">
    <name type="scientific">Tegillarca granosa</name>
    <name type="common">Malaysian cockle</name>
    <name type="synonym">Anadara granosa</name>
    <dbReference type="NCBI Taxonomy" id="220873"/>
    <lineage>
        <taxon>Eukaryota</taxon>
        <taxon>Metazoa</taxon>
        <taxon>Spiralia</taxon>
        <taxon>Lophotrochozoa</taxon>
        <taxon>Mollusca</taxon>
        <taxon>Bivalvia</taxon>
        <taxon>Autobranchia</taxon>
        <taxon>Pteriomorphia</taxon>
        <taxon>Arcoida</taxon>
        <taxon>Arcoidea</taxon>
        <taxon>Arcidae</taxon>
        <taxon>Tegillarca</taxon>
    </lineage>
</organism>
<evidence type="ECO:0000256" key="2">
    <source>
        <dbReference type="ARBA" id="ARBA00022692"/>
    </source>
</evidence>
<dbReference type="Gene3D" id="1.20.1070.10">
    <property type="entry name" value="Rhodopsin 7-helix transmembrane proteins"/>
    <property type="match status" value="2"/>
</dbReference>
<feature type="transmembrane region" description="Helical" evidence="9">
    <location>
        <begin position="363"/>
        <end position="387"/>
    </location>
</feature>
<feature type="transmembrane region" description="Helical" evidence="9">
    <location>
        <begin position="190"/>
        <end position="215"/>
    </location>
</feature>
<dbReference type="PROSITE" id="PS50262">
    <property type="entry name" value="G_PROTEIN_RECEP_F1_2"/>
    <property type="match status" value="1"/>
</dbReference>
<feature type="transmembrane region" description="Helical" evidence="9">
    <location>
        <begin position="96"/>
        <end position="114"/>
    </location>
</feature>
<comment type="caution">
    <text evidence="11">The sequence shown here is derived from an EMBL/GenBank/DDBJ whole genome shotgun (WGS) entry which is preliminary data.</text>
</comment>
<evidence type="ECO:0000256" key="8">
    <source>
        <dbReference type="RuleBase" id="RU000688"/>
    </source>
</evidence>
<dbReference type="SUPFAM" id="SSF81321">
    <property type="entry name" value="Family A G protein-coupled receptor-like"/>
    <property type="match status" value="1"/>
</dbReference>
<keyword evidence="12" id="KW-1185">Reference proteome</keyword>
<dbReference type="InterPro" id="IPR000276">
    <property type="entry name" value="GPCR_Rhodpsn"/>
</dbReference>
<dbReference type="CDD" id="cd00637">
    <property type="entry name" value="7tm_classA_rhodopsin-like"/>
    <property type="match status" value="1"/>
</dbReference>
<protein>
    <recommendedName>
        <fullName evidence="10">G-protein coupled receptors family 1 profile domain-containing protein</fullName>
    </recommendedName>
</protein>
<evidence type="ECO:0000313" key="12">
    <source>
        <dbReference type="Proteomes" id="UP001217089"/>
    </source>
</evidence>
<proteinExistence type="inferred from homology"/>
<keyword evidence="4 8" id="KW-0297">G-protein coupled receptor</keyword>
<dbReference type="EMBL" id="JARBDR010000102">
    <property type="protein sequence ID" value="KAJ8321354.1"/>
    <property type="molecule type" value="Genomic_DNA"/>
</dbReference>
<evidence type="ECO:0000259" key="10">
    <source>
        <dbReference type="PROSITE" id="PS50262"/>
    </source>
</evidence>
<sequence>MLNSTQSLLLIRNDIAKSLSPIAAVLGILILTGGFGNIMVILYYGIKEQTKPSFMFIVAMAICDIMVCFISMPLEIVDVLEFYTFPNAIGCKILRFVNYFASCSSNNFLLAVAVDRYKKLCKPFGHQLSIRTTKIIIAAIFGICLAATLPNFVFYDIVDRNISRFDDVILSSSVIGHDCKTRDEFRLFVMIYHGVLALLFLFIAVSLVIIYINVVKEVIKLKKFRKHIATPNKVSTKVKIKSECGNNAFELKTKNTCAMNISSTEFEINQSEPPKVTWHTPEDIYLDAKNCKYKPRSRDFVEENEIQKTTTALSLNSLDKASDHFQASIIAMNTSAVYEKKKNSPTKTSIHENEIHKKKFTTIAISVTVLFIASFLPFLVLMVWQTMSDMYMHLIGSQLLAYQFFIRSWLLACVLNPFIYEPPGIKNFSVSEHSGQVFLCIVQKQDQNSYEPVF</sequence>
<reference evidence="11 12" key="1">
    <citation type="submission" date="2022-12" db="EMBL/GenBank/DDBJ databases">
        <title>Chromosome-level genome of Tegillarca granosa.</title>
        <authorList>
            <person name="Kim J."/>
        </authorList>
    </citation>
    <scope>NUCLEOTIDE SEQUENCE [LARGE SCALE GENOMIC DNA]</scope>
    <source>
        <strain evidence="11">Teg-2019</strain>
        <tissue evidence="11">Adductor muscle</tissue>
    </source>
</reference>
<feature type="transmembrane region" description="Helical" evidence="9">
    <location>
        <begin position="399"/>
        <end position="419"/>
    </location>
</feature>
<dbReference type="PROSITE" id="PS00237">
    <property type="entry name" value="G_PROTEIN_RECEP_F1_1"/>
    <property type="match status" value="1"/>
</dbReference>
<dbReference type="PRINTS" id="PR00237">
    <property type="entry name" value="GPCRRHODOPSN"/>
</dbReference>
<keyword evidence="7 8" id="KW-0807">Transducer</keyword>
<feature type="transmembrane region" description="Helical" evidence="9">
    <location>
        <begin position="135"/>
        <end position="155"/>
    </location>
</feature>
<keyword evidence="3 9" id="KW-1133">Transmembrane helix</keyword>
<keyword evidence="5 9" id="KW-0472">Membrane</keyword>
<dbReference type="Proteomes" id="UP001217089">
    <property type="component" value="Unassembled WGS sequence"/>
</dbReference>
<evidence type="ECO:0000256" key="6">
    <source>
        <dbReference type="ARBA" id="ARBA00023170"/>
    </source>
</evidence>
<keyword evidence="2 8" id="KW-0812">Transmembrane</keyword>
<evidence type="ECO:0000256" key="5">
    <source>
        <dbReference type="ARBA" id="ARBA00023136"/>
    </source>
</evidence>
<gene>
    <name evidence="11" type="ORF">KUTeg_001095</name>
</gene>
<comment type="similarity">
    <text evidence="8">Belongs to the G-protein coupled receptor 1 family.</text>
</comment>
<dbReference type="PANTHER" id="PTHR45695:SF9">
    <property type="entry name" value="LEUCOKININ RECEPTOR"/>
    <property type="match status" value="1"/>
</dbReference>
<accession>A0ABQ9FVT0</accession>
<keyword evidence="6 8" id="KW-0675">Receptor</keyword>
<evidence type="ECO:0000256" key="7">
    <source>
        <dbReference type="ARBA" id="ARBA00023224"/>
    </source>
</evidence>
<dbReference type="Pfam" id="PF00001">
    <property type="entry name" value="7tm_1"/>
    <property type="match status" value="1"/>
</dbReference>
<evidence type="ECO:0000313" key="11">
    <source>
        <dbReference type="EMBL" id="KAJ8321354.1"/>
    </source>
</evidence>
<evidence type="ECO:0000256" key="9">
    <source>
        <dbReference type="SAM" id="Phobius"/>
    </source>
</evidence>
<evidence type="ECO:0000256" key="3">
    <source>
        <dbReference type="ARBA" id="ARBA00022989"/>
    </source>
</evidence>
<comment type="subcellular location">
    <subcellularLocation>
        <location evidence="1">Membrane</location>
        <topology evidence="1">Multi-pass membrane protein</topology>
    </subcellularLocation>
</comment>
<feature type="transmembrane region" description="Helical" evidence="9">
    <location>
        <begin position="20"/>
        <end position="44"/>
    </location>
</feature>